<name>A0A291LDP4_9CAUD</name>
<evidence type="ECO:0000313" key="1">
    <source>
        <dbReference type="EMBL" id="ATI17509.1"/>
    </source>
</evidence>
<organism evidence="1 2">
    <name type="scientific">Aeromonas phage AS-szw</name>
    <dbReference type="NCBI Taxonomy" id="2026114"/>
    <lineage>
        <taxon>Viruses</taxon>
        <taxon>Duplodnaviria</taxon>
        <taxon>Heunggongvirae</taxon>
        <taxon>Uroviricota</taxon>
        <taxon>Caudoviricetes</taxon>
        <taxon>Pantevenvirales</taxon>
        <taxon>Straboviridae</taxon>
        <taxon>Emmerichvirinae</taxon>
        <taxon>Ceceduovirus</taxon>
        <taxon>Ceceduovirus aszj</taxon>
    </lineage>
</organism>
<protein>
    <submittedName>
        <fullName evidence="1">Uncharacterized protein</fullName>
    </submittedName>
</protein>
<evidence type="ECO:0000313" key="2">
    <source>
        <dbReference type="Proteomes" id="UP000230211"/>
    </source>
</evidence>
<dbReference type="Proteomes" id="UP000230211">
    <property type="component" value="Segment"/>
</dbReference>
<accession>A0A291LDP4</accession>
<dbReference type="EMBL" id="MF498773">
    <property type="protein sequence ID" value="ATI17509.1"/>
    <property type="molecule type" value="Genomic_DNA"/>
</dbReference>
<sequence length="85" mass="10366">MDMVEYYDSLGWKPFREYMCDVIYMEYDAQLVIRTKDLGEPPHYKDVFLVTLNWEQGHGNNWYFETEDGLIFKPDEVKEFLFDYS</sequence>
<proteinExistence type="predicted"/>
<reference evidence="1 2" key="1">
    <citation type="submission" date="2017-07" db="EMBL/GenBank/DDBJ databases">
        <title>In vitro design and evaluation of phage cocktails against multidrug-resistant Aeromonas salmonicida.</title>
        <authorList>
            <person name="Chen L."/>
            <person name="Yuan S."/>
            <person name="Ma Y."/>
        </authorList>
    </citation>
    <scope>NUCLEOTIDE SEQUENCE [LARGE SCALE GENOMIC DNA]</scope>
</reference>